<protein>
    <submittedName>
        <fullName evidence="1">Uncharacterized protein</fullName>
    </submittedName>
</protein>
<accession>A0A1V6TXB4</accession>
<dbReference type="OrthoDB" id="10320017at2759"/>
<gene>
    <name evidence="1" type="ORF">PENFLA_c002G04715</name>
</gene>
<evidence type="ECO:0000313" key="2">
    <source>
        <dbReference type="Proteomes" id="UP000191342"/>
    </source>
</evidence>
<name>A0A1V6TXB4_9EURO</name>
<comment type="caution">
    <text evidence="1">The sequence shown here is derived from an EMBL/GenBank/DDBJ whole genome shotgun (WGS) entry which is preliminary data.</text>
</comment>
<proteinExistence type="predicted"/>
<keyword evidence="2" id="KW-1185">Reference proteome</keyword>
<sequence>MPYLGTPPPSLCETDYDLEMWRRHRANWQAWAAAMSPYALAGTRASPITNDTLADDQRELQLDVRRQWVQVGTSPAGVAIFAQEWPLTIDETARVRASA</sequence>
<organism evidence="1 2">
    <name type="scientific">Penicillium flavigenum</name>
    <dbReference type="NCBI Taxonomy" id="254877"/>
    <lineage>
        <taxon>Eukaryota</taxon>
        <taxon>Fungi</taxon>
        <taxon>Dikarya</taxon>
        <taxon>Ascomycota</taxon>
        <taxon>Pezizomycotina</taxon>
        <taxon>Eurotiomycetes</taxon>
        <taxon>Eurotiomycetidae</taxon>
        <taxon>Eurotiales</taxon>
        <taxon>Aspergillaceae</taxon>
        <taxon>Penicillium</taxon>
    </lineage>
</organism>
<reference evidence="2" key="1">
    <citation type="journal article" date="2017" name="Nat. Microbiol.">
        <title>Global analysis of biosynthetic gene clusters reveals vast potential of secondary metabolite production in Penicillium species.</title>
        <authorList>
            <person name="Nielsen J.C."/>
            <person name="Grijseels S."/>
            <person name="Prigent S."/>
            <person name="Ji B."/>
            <person name="Dainat J."/>
            <person name="Nielsen K.F."/>
            <person name="Frisvad J.C."/>
            <person name="Workman M."/>
            <person name="Nielsen J."/>
        </authorList>
    </citation>
    <scope>NUCLEOTIDE SEQUENCE [LARGE SCALE GENOMIC DNA]</scope>
    <source>
        <strain evidence="2">IBT 14082</strain>
    </source>
</reference>
<evidence type="ECO:0000313" key="1">
    <source>
        <dbReference type="EMBL" id="OQE30987.1"/>
    </source>
</evidence>
<dbReference type="EMBL" id="MLQL01000002">
    <property type="protein sequence ID" value="OQE30987.1"/>
    <property type="molecule type" value="Genomic_DNA"/>
</dbReference>
<dbReference type="AlphaFoldDB" id="A0A1V6TXB4"/>
<dbReference type="Proteomes" id="UP000191342">
    <property type="component" value="Unassembled WGS sequence"/>
</dbReference>